<dbReference type="PANTHER" id="PTHR19336">
    <property type="entry name" value="UNCHARACTERIZED DUF1167"/>
    <property type="match status" value="1"/>
</dbReference>
<gene>
    <name evidence="6" type="ORF">CDD82_1461</name>
</gene>
<dbReference type="GO" id="GO:0005815">
    <property type="term" value="C:microtubule organizing center"/>
    <property type="evidence" value="ECO:0007669"/>
    <property type="project" value="UniProtKB-SubCell"/>
</dbReference>
<proteinExistence type="predicted"/>
<evidence type="ECO:0000313" key="7">
    <source>
        <dbReference type="Proteomes" id="UP000224854"/>
    </source>
</evidence>
<feature type="region of interest" description="Disordered" evidence="4">
    <location>
        <begin position="31"/>
        <end position="76"/>
    </location>
</feature>
<dbReference type="PANTHER" id="PTHR19336:SF9">
    <property type="entry name" value="SPINDLE POLE BODY PROTEIN PPC89"/>
    <property type="match status" value="1"/>
</dbReference>
<dbReference type="InterPro" id="IPR051756">
    <property type="entry name" value="Centrosomal_MT-associated"/>
</dbReference>
<reference evidence="6 7" key="1">
    <citation type="submission" date="2017-06" db="EMBL/GenBank/DDBJ databases">
        <title>Ant-infecting Ophiocordyceps genomes reveal a high diversity of potential behavioral manipulation genes and a possible major role for enterotoxins.</title>
        <authorList>
            <person name="De Bekker C."/>
            <person name="Evans H.C."/>
            <person name="Brachmann A."/>
            <person name="Hughes D.P."/>
        </authorList>
    </citation>
    <scope>NUCLEOTIDE SEQUENCE [LARGE SCALE GENOMIC DNA]</scope>
    <source>
        <strain evidence="6 7">1348a</strain>
    </source>
</reference>
<dbReference type="AlphaFoldDB" id="A0A2C5ZNL6"/>
<evidence type="ECO:0000256" key="4">
    <source>
        <dbReference type="SAM" id="MobiDB-lite"/>
    </source>
</evidence>
<keyword evidence="3" id="KW-0206">Cytoskeleton</keyword>
<dbReference type="Proteomes" id="UP000224854">
    <property type="component" value="Unassembled WGS sequence"/>
</dbReference>
<evidence type="ECO:0000256" key="3">
    <source>
        <dbReference type="ARBA" id="ARBA00023212"/>
    </source>
</evidence>
<keyword evidence="2" id="KW-0963">Cytoplasm</keyword>
<comment type="subcellular location">
    <subcellularLocation>
        <location evidence="1">Cytoplasm</location>
        <location evidence="1">Cytoskeleton</location>
        <location evidence="1">Microtubule organizing center</location>
    </subcellularLocation>
</comment>
<dbReference type="EMBL" id="NJEU01000144">
    <property type="protein sequence ID" value="PHH80881.1"/>
    <property type="molecule type" value="Genomic_DNA"/>
</dbReference>
<evidence type="ECO:0000256" key="1">
    <source>
        <dbReference type="ARBA" id="ARBA00004267"/>
    </source>
</evidence>
<feature type="compositionally biased region" description="Polar residues" evidence="4">
    <location>
        <begin position="41"/>
        <end position="54"/>
    </location>
</feature>
<dbReference type="OrthoDB" id="76453at2759"/>
<evidence type="ECO:0000256" key="2">
    <source>
        <dbReference type="ARBA" id="ARBA00022490"/>
    </source>
</evidence>
<evidence type="ECO:0000313" key="6">
    <source>
        <dbReference type="EMBL" id="PHH80881.1"/>
    </source>
</evidence>
<comment type="caution">
    <text evidence="6">The sequence shown here is derived from an EMBL/GenBank/DDBJ whole genome shotgun (WGS) entry which is preliminary data.</text>
</comment>
<feature type="domain" description="Cep57 centrosome microtubule-binding" evidence="5">
    <location>
        <begin position="139"/>
        <end position="215"/>
    </location>
</feature>
<dbReference type="Pfam" id="PF06657">
    <property type="entry name" value="Cep57_MT_bd"/>
    <property type="match status" value="1"/>
</dbReference>
<evidence type="ECO:0000259" key="5">
    <source>
        <dbReference type="Pfam" id="PF06657"/>
    </source>
</evidence>
<organism evidence="6 7">
    <name type="scientific">Ophiocordyceps australis</name>
    <dbReference type="NCBI Taxonomy" id="1399860"/>
    <lineage>
        <taxon>Eukaryota</taxon>
        <taxon>Fungi</taxon>
        <taxon>Dikarya</taxon>
        <taxon>Ascomycota</taxon>
        <taxon>Pezizomycotina</taxon>
        <taxon>Sordariomycetes</taxon>
        <taxon>Hypocreomycetidae</taxon>
        <taxon>Hypocreales</taxon>
        <taxon>Ophiocordycipitaceae</taxon>
        <taxon>Ophiocordyceps</taxon>
    </lineage>
</organism>
<dbReference type="GO" id="GO:0008017">
    <property type="term" value="F:microtubule binding"/>
    <property type="evidence" value="ECO:0007669"/>
    <property type="project" value="InterPro"/>
</dbReference>
<protein>
    <recommendedName>
        <fullName evidence="5">Cep57 centrosome microtubule-binding domain-containing protein</fullName>
    </recommendedName>
</protein>
<keyword evidence="7" id="KW-1185">Reference proteome</keyword>
<sequence>MDPSQDVDDTSGLSSFDDTTQDNAVLLNVNLGEQLSGAEQDGTTTTSRGQSPQRSRVVETRTVGSSGNEGKDGCPALSNDARRVLDGLCEHNCRNCTVCSRIASHGGVVSRSDVAAGKKRVTVPRPVPVSDLGVVHEDQTVRPAQCPGNALALAIKTAKDKAHHLQLEYAQVQARYDSLDGSMGRRERNGLFDKMNKLLKRLNAKKDEIYNLYDVLEGQKAAGQAMSDQQVEMTIFNVTGMTLRDLTLTSEQSCVRGA</sequence>
<dbReference type="InterPro" id="IPR024957">
    <property type="entry name" value="Cep57_MT-bd_dom"/>
</dbReference>
<name>A0A2C5ZNL6_9HYPO</name>
<accession>A0A2C5ZNL6</accession>